<dbReference type="Proteomes" id="UP001172102">
    <property type="component" value="Unassembled WGS sequence"/>
</dbReference>
<sequence length="216" mass="25544">MTLRDGSGWLKTLTFRTYEFERPLQYQFHHLLFSQIYPVRLHIHHSLAGISPLSRAPQRFEKHGLGFCHPSRSTWSVFLHHLQPIRHRRASVDDQPRNGLAVPHPRKSDPEDRICPWTTFDNHSAYMIDSALWTVYLESRERMKWRFYIQQAKRRNDLVRNTAVTGVVASKADRRQMLTVCPKMDLFRLKPFNPDTIDFELVQIFQRLQIHGSEAV</sequence>
<dbReference type="EMBL" id="JAUKUA010000003">
    <property type="protein sequence ID" value="KAK0720717.1"/>
    <property type="molecule type" value="Genomic_DNA"/>
</dbReference>
<keyword evidence="3" id="KW-1185">Reference proteome</keyword>
<evidence type="ECO:0000256" key="1">
    <source>
        <dbReference type="SAM" id="MobiDB-lite"/>
    </source>
</evidence>
<evidence type="ECO:0000313" key="2">
    <source>
        <dbReference type="EMBL" id="KAK0720717.1"/>
    </source>
</evidence>
<protein>
    <submittedName>
        <fullName evidence="2">Uncharacterized protein</fullName>
    </submittedName>
</protein>
<gene>
    <name evidence="2" type="ORF">B0H67DRAFT_200545</name>
</gene>
<evidence type="ECO:0000313" key="3">
    <source>
        <dbReference type="Proteomes" id="UP001172102"/>
    </source>
</evidence>
<name>A0AA40ARP0_9PEZI</name>
<organism evidence="2 3">
    <name type="scientific">Lasiosphaeris hirsuta</name>
    <dbReference type="NCBI Taxonomy" id="260670"/>
    <lineage>
        <taxon>Eukaryota</taxon>
        <taxon>Fungi</taxon>
        <taxon>Dikarya</taxon>
        <taxon>Ascomycota</taxon>
        <taxon>Pezizomycotina</taxon>
        <taxon>Sordariomycetes</taxon>
        <taxon>Sordariomycetidae</taxon>
        <taxon>Sordariales</taxon>
        <taxon>Lasiosphaeriaceae</taxon>
        <taxon>Lasiosphaeris</taxon>
    </lineage>
</organism>
<dbReference type="AlphaFoldDB" id="A0AA40ARP0"/>
<reference evidence="2" key="1">
    <citation type="submission" date="2023-06" db="EMBL/GenBank/DDBJ databases">
        <title>Genome-scale phylogeny and comparative genomics of the fungal order Sordariales.</title>
        <authorList>
            <consortium name="Lawrence Berkeley National Laboratory"/>
            <person name="Hensen N."/>
            <person name="Bonometti L."/>
            <person name="Westerberg I."/>
            <person name="Brannstrom I.O."/>
            <person name="Guillou S."/>
            <person name="Cros-Aarteil S."/>
            <person name="Calhoun S."/>
            <person name="Haridas S."/>
            <person name="Kuo A."/>
            <person name="Mondo S."/>
            <person name="Pangilinan J."/>
            <person name="Riley R."/>
            <person name="Labutti K."/>
            <person name="Andreopoulos B."/>
            <person name="Lipzen A."/>
            <person name="Chen C."/>
            <person name="Yanf M."/>
            <person name="Daum C."/>
            <person name="Ng V."/>
            <person name="Clum A."/>
            <person name="Steindorff A."/>
            <person name="Ohm R."/>
            <person name="Martin F."/>
            <person name="Silar P."/>
            <person name="Natvig D."/>
            <person name="Lalanne C."/>
            <person name="Gautier V."/>
            <person name="Ament-Velasquez S.L."/>
            <person name="Kruys A."/>
            <person name="Hutchinson M.I."/>
            <person name="Powell A.J."/>
            <person name="Barry K."/>
            <person name="Miller A.N."/>
            <person name="Grigoriev I.V."/>
            <person name="Debuchy R."/>
            <person name="Gladieux P."/>
            <person name="Thoren M.H."/>
            <person name="Johannesson H."/>
        </authorList>
    </citation>
    <scope>NUCLEOTIDE SEQUENCE</scope>
    <source>
        <strain evidence="2">SMH4607-1</strain>
    </source>
</reference>
<proteinExistence type="predicted"/>
<comment type="caution">
    <text evidence="2">The sequence shown here is derived from an EMBL/GenBank/DDBJ whole genome shotgun (WGS) entry which is preliminary data.</text>
</comment>
<accession>A0AA40ARP0</accession>
<feature type="region of interest" description="Disordered" evidence="1">
    <location>
        <begin position="89"/>
        <end position="109"/>
    </location>
</feature>